<name>A0A8H3PFX7_9LECA</name>
<sequence length="706" mass="78709">MPRVKGRDFVAGASADLVNVSNTLPPSTLDDIAKTVSQNYPQSETRYKVTFVLRWDLMRYVEEELSDSNFRGQSDLLSRSLAITGTAQAAYVATVSEYLSWRWPQNSAKIIRLVFETIKMDQPSGQSASATDGDVDRSPFRISVEDSQENLVGLAVQLAWLAAFCRISEFNQASYSQISFNCSDKESNSFEITPLPLQRVQESTDIDPATCWLPICKRGIIARGFPIPDRQAEKGIELPFSLMTDQAGILYPVKYKGKVCLRGFSCILFPTSASNNFQAVQWHLVYSGDSNRRLPHGTLPKSSKASRGSNAQWLKSTNMKGLSTSPRTFLGYCKHVEVHLCTEQGSINRIQVSGARTEKHRSGLLWKSVTAGFPGKGFLSLALGADITRPRGLAEEAKERRLQPMLNEAMDTPVIISDLASDRAWLVPTISVILLMSRVYAREDPSLLAKLPPATPSWDAATEAMTVIRRVEGMRLPKEIGESDGRYLNEVLHDLLVAIDSKIEKTQVAKHEHKTNVRTESKKLYGWELLDIARERRGNRKQTKYSASWTTLADEILVLFGRDFGDIIRPASDSRICAAWNPLPAKSQYLTATIKCLQDWSRAKWGPSSIKSHCLKFLDEGYWQPEASLFADCRGEGAIPRLGTCYCAKKPQHLSRHAQPSRETSSPPGEGGVIFGSRKLRKTRLYGWQQNDHRIPPTPGHAIAAD</sequence>
<evidence type="ECO:0000256" key="1">
    <source>
        <dbReference type="SAM" id="MobiDB-lite"/>
    </source>
</evidence>
<gene>
    <name evidence="2" type="ORF">IMSHALPRED_002021</name>
</gene>
<accession>A0A8H3PFX7</accession>
<evidence type="ECO:0000313" key="2">
    <source>
        <dbReference type="EMBL" id="CAF9940426.1"/>
    </source>
</evidence>
<dbReference type="AlphaFoldDB" id="A0A8H3PFX7"/>
<keyword evidence="3" id="KW-1185">Reference proteome</keyword>
<dbReference type="Proteomes" id="UP000664534">
    <property type="component" value="Unassembled WGS sequence"/>
</dbReference>
<organism evidence="2 3">
    <name type="scientific">Imshaugia aleurites</name>
    <dbReference type="NCBI Taxonomy" id="172621"/>
    <lineage>
        <taxon>Eukaryota</taxon>
        <taxon>Fungi</taxon>
        <taxon>Dikarya</taxon>
        <taxon>Ascomycota</taxon>
        <taxon>Pezizomycotina</taxon>
        <taxon>Lecanoromycetes</taxon>
        <taxon>OSLEUM clade</taxon>
        <taxon>Lecanoromycetidae</taxon>
        <taxon>Lecanorales</taxon>
        <taxon>Lecanorineae</taxon>
        <taxon>Parmeliaceae</taxon>
        <taxon>Imshaugia</taxon>
    </lineage>
</organism>
<dbReference type="EMBL" id="CAJPDT010000131">
    <property type="protein sequence ID" value="CAF9940426.1"/>
    <property type="molecule type" value="Genomic_DNA"/>
</dbReference>
<dbReference type="OrthoDB" id="1577640at2759"/>
<proteinExistence type="predicted"/>
<comment type="caution">
    <text evidence="2">The sequence shown here is derived from an EMBL/GenBank/DDBJ whole genome shotgun (WGS) entry which is preliminary data.</text>
</comment>
<feature type="region of interest" description="Disordered" evidence="1">
    <location>
        <begin position="686"/>
        <end position="706"/>
    </location>
</feature>
<reference evidence="2" key="1">
    <citation type="submission" date="2021-03" db="EMBL/GenBank/DDBJ databases">
        <authorList>
            <person name="Tagirdzhanova G."/>
        </authorList>
    </citation>
    <scope>NUCLEOTIDE SEQUENCE</scope>
</reference>
<protein>
    <submittedName>
        <fullName evidence="2">Uncharacterized protein</fullName>
    </submittedName>
</protein>
<feature type="region of interest" description="Disordered" evidence="1">
    <location>
        <begin position="656"/>
        <end position="675"/>
    </location>
</feature>
<evidence type="ECO:0000313" key="3">
    <source>
        <dbReference type="Proteomes" id="UP000664534"/>
    </source>
</evidence>